<dbReference type="InterPro" id="IPR006016">
    <property type="entry name" value="UspA"/>
</dbReference>
<proteinExistence type="predicted"/>
<dbReference type="AlphaFoldDB" id="A0A7Z0AA14"/>
<dbReference type="Pfam" id="PF00582">
    <property type="entry name" value="Usp"/>
    <property type="match status" value="1"/>
</dbReference>
<dbReference type="RefSeq" id="WP_179425623.1">
    <property type="nucleotide sequence ID" value="NZ_JACBZP010000001.1"/>
</dbReference>
<dbReference type="InterPro" id="IPR014729">
    <property type="entry name" value="Rossmann-like_a/b/a_fold"/>
</dbReference>
<evidence type="ECO:0000259" key="2">
    <source>
        <dbReference type="Pfam" id="PF00582"/>
    </source>
</evidence>
<dbReference type="EMBL" id="JACBZP010000001">
    <property type="protein sequence ID" value="NYI66346.1"/>
    <property type="molecule type" value="Genomic_DNA"/>
</dbReference>
<evidence type="ECO:0000313" key="4">
    <source>
        <dbReference type="Proteomes" id="UP000539111"/>
    </source>
</evidence>
<feature type="region of interest" description="Disordered" evidence="1">
    <location>
        <begin position="54"/>
        <end position="76"/>
    </location>
</feature>
<feature type="domain" description="UspA" evidence="2">
    <location>
        <begin position="20"/>
        <end position="154"/>
    </location>
</feature>
<accession>A0A7Z0AA14</accession>
<dbReference type="Gene3D" id="3.40.50.620">
    <property type="entry name" value="HUPs"/>
    <property type="match status" value="1"/>
</dbReference>
<dbReference type="CDD" id="cd00293">
    <property type="entry name" value="USP-like"/>
    <property type="match status" value="1"/>
</dbReference>
<evidence type="ECO:0000313" key="3">
    <source>
        <dbReference type="EMBL" id="NYI66346.1"/>
    </source>
</evidence>
<evidence type="ECO:0000256" key="1">
    <source>
        <dbReference type="SAM" id="MobiDB-lite"/>
    </source>
</evidence>
<protein>
    <submittedName>
        <fullName evidence="3">Nucleotide-binding universal stress UspA family protein</fullName>
    </submittedName>
</protein>
<organism evidence="3 4">
    <name type="scientific">Spelaeicoccus albus</name>
    <dbReference type="NCBI Taxonomy" id="1280376"/>
    <lineage>
        <taxon>Bacteria</taxon>
        <taxon>Bacillati</taxon>
        <taxon>Actinomycetota</taxon>
        <taxon>Actinomycetes</taxon>
        <taxon>Micrococcales</taxon>
        <taxon>Brevibacteriaceae</taxon>
        <taxon>Spelaeicoccus</taxon>
    </lineage>
</organism>
<dbReference type="Proteomes" id="UP000539111">
    <property type="component" value="Unassembled WGS sequence"/>
</dbReference>
<keyword evidence="4" id="KW-1185">Reference proteome</keyword>
<dbReference type="SUPFAM" id="SSF52402">
    <property type="entry name" value="Adenine nucleotide alpha hydrolases-like"/>
    <property type="match status" value="1"/>
</dbReference>
<comment type="caution">
    <text evidence="3">The sequence shown here is derived from an EMBL/GenBank/DDBJ whole genome shotgun (WGS) entry which is preliminary data.</text>
</comment>
<reference evidence="3 4" key="1">
    <citation type="submission" date="2020-07" db="EMBL/GenBank/DDBJ databases">
        <title>Sequencing the genomes of 1000 actinobacteria strains.</title>
        <authorList>
            <person name="Klenk H.-P."/>
        </authorList>
    </citation>
    <scope>NUCLEOTIDE SEQUENCE [LARGE SCALE GENOMIC DNA]</scope>
    <source>
        <strain evidence="3 4">DSM 26341</strain>
    </source>
</reference>
<sequence length="196" mass="21117">MSETNEPVGDATMFGADNVIVVGVSTTSHSAEALRWAAEAAERLGSKLVAVRAWRKPHSPTSPPSGRPPATQYEPEKAYREAHDRLLADVAEVLGSDHAAECLVVRGNPLTVLLAQSENARLLVLDAPQRTDLTQTPLLAHRLVYRATCPVVVMPPRLVRRRETPLVRGGKKLAQRMAESAATAGRPGIRPPSSRG</sequence>
<feature type="region of interest" description="Disordered" evidence="1">
    <location>
        <begin position="175"/>
        <end position="196"/>
    </location>
</feature>
<name>A0A7Z0AA14_9MICO</name>
<gene>
    <name evidence="3" type="ORF">BJY26_000652</name>
</gene>